<keyword evidence="6" id="KW-0256">Endoplasmic reticulum</keyword>
<keyword evidence="7" id="KW-1133">Transmembrane helix</keyword>
<evidence type="ECO:0000256" key="7">
    <source>
        <dbReference type="ARBA" id="ARBA00022989"/>
    </source>
</evidence>
<dbReference type="Proteomes" id="UP001497482">
    <property type="component" value="Chromosome 10"/>
</dbReference>
<evidence type="ECO:0000313" key="9">
    <source>
        <dbReference type="EMBL" id="CAL1572019.1"/>
    </source>
</evidence>
<evidence type="ECO:0000256" key="1">
    <source>
        <dbReference type="ARBA" id="ARBA00004162"/>
    </source>
</evidence>
<accession>A0AAV2J9H7</accession>
<evidence type="ECO:0000256" key="3">
    <source>
        <dbReference type="ARBA" id="ARBA00010063"/>
    </source>
</evidence>
<proteinExistence type="inferred from homology"/>
<dbReference type="AlphaFoldDB" id="A0AAV2J9H7"/>
<dbReference type="GO" id="GO:0005886">
    <property type="term" value="C:plasma membrane"/>
    <property type="evidence" value="ECO:0007669"/>
    <property type="project" value="UniProtKB-SubCell"/>
</dbReference>
<organism evidence="9 10">
    <name type="scientific">Knipowitschia caucasica</name>
    <name type="common">Caucasian dwarf goby</name>
    <name type="synonym">Pomatoschistus caucasicus</name>
    <dbReference type="NCBI Taxonomy" id="637954"/>
    <lineage>
        <taxon>Eukaryota</taxon>
        <taxon>Metazoa</taxon>
        <taxon>Chordata</taxon>
        <taxon>Craniata</taxon>
        <taxon>Vertebrata</taxon>
        <taxon>Euteleostomi</taxon>
        <taxon>Actinopterygii</taxon>
        <taxon>Neopterygii</taxon>
        <taxon>Teleostei</taxon>
        <taxon>Neoteleostei</taxon>
        <taxon>Acanthomorphata</taxon>
        <taxon>Gobiaria</taxon>
        <taxon>Gobiiformes</taxon>
        <taxon>Gobioidei</taxon>
        <taxon>Gobiidae</taxon>
        <taxon>Gobiinae</taxon>
        <taxon>Knipowitschia</taxon>
    </lineage>
</organism>
<evidence type="ECO:0000313" key="10">
    <source>
        <dbReference type="Proteomes" id="UP001497482"/>
    </source>
</evidence>
<keyword evidence="4" id="KW-1003">Cell membrane</keyword>
<keyword evidence="5" id="KW-0812">Transmembrane</keyword>
<gene>
    <name evidence="9" type="ORF">KC01_LOCUS4069</name>
</gene>
<evidence type="ECO:0000256" key="5">
    <source>
        <dbReference type="ARBA" id="ARBA00022692"/>
    </source>
</evidence>
<keyword evidence="10" id="KW-1185">Reference proteome</keyword>
<evidence type="ECO:0000256" key="4">
    <source>
        <dbReference type="ARBA" id="ARBA00022475"/>
    </source>
</evidence>
<dbReference type="GO" id="GO:0005789">
    <property type="term" value="C:endoplasmic reticulum membrane"/>
    <property type="evidence" value="ECO:0007669"/>
    <property type="project" value="UniProtKB-SubCell"/>
</dbReference>
<name>A0AAV2J9H7_KNICA</name>
<comment type="similarity">
    <text evidence="3">Belongs to the MRAP family.</text>
</comment>
<evidence type="ECO:0000256" key="8">
    <source>
        <dbReference type="ARBA" id="ARBA00023136"/>
    </source>
</evidence>
<comment type="subcellular location">
    <subcellularLocation>
        <location evidence="1">Cell membrane</location>
        <topology evidence="1">Single-pass membrane protein</topology>
    </subcellularLocation>
    <subcellularLocation>
        <location evidence="2">Endoplasmic reticulum membrane</location>
        <topology evidence="2">Single-pass membrane protein</topology>
    </subcellularLocation>
</comment>
<evidence type="ECO:0000256" key="2">
    <source>
        <dbReference type="ARBA" id="ARBA00004389"/>
    </source>
</evidence>
<dbReference type="Pfam" id="PF15183">
    <property type="entry name" value="MRAP"/>
    <property type="match status" value="1"/>
</dbReference>
<sequence length="169" mass="18729">MAVVFLVWTYMGEDFHGVLSRALSPQTEPEAGEGLRTPPLQVSNSLSSSQTLLMENATDATELWEYYYDYVDPVTVDETKLSFNKYLMAIIFWMVLSVSEQKITWSQTHLAPDPLLQMALRADSGPWGPGGLFFPGGSQWSEPGCGSGTAQWTRPRSTAHGCLSHSFCK</sequence>
<evidence type="ECO:0000256" key="6">
    <source>
        <dbReference type="ARBA" id="ARBA00022824"/>
    </source>
</evidence>
<dbReference type="EMBL" id="OZ035832">
    <property type="protein sequence ID" value="CAL1572019.1"/>
    <property type="molecule type" value="Genomic_DNA"/>
</dbReference>
<dbReference type="InterPro" id="IPR028111">
    <property type="entry name" value="MRAP"/>
</dbReference>
<keyword evidence="8" id="KW-0472">Membrane</keyword>
<protein>
    <submittedName>
        <fullName evidence="9">Uncharacterized protein</fullName>
    </submittedName>
</protein>
<reference evidence="9 10" key="1">
    <citation type="submission" date="2024-04" db="EMBL/GenBank/DDBJ databases">
        <authorList>
            <person name="Waldvogel A.-M."/>
            <person name="Schoenle A."/>
        </authorList>
    </citation>
    <scope>NUCLEOTIDE SEQUENCE [LARGE SCALE GENOMIC DNA]</scope>
</reference>